<feature type="domain" description="Serine aminopeptidase S33" evidence="1">
    <location>
        <begin position="29"/>
        <end position="265"/>
    </location>
</feature>
<dbReference type="AlphaFoldDB" id="A0A8J2VI24"/>
<dbReference type="RefSeq" id="WP_188647908.1">
    <property type="nucleotide sequence ID" value="NZ_BMHQ01000007.1"/>
</dbReference>
<sequence>MNGSVRVEEGNYQTRDRICIKYRVWLPEKPRNAVILIHGAGENMDIFHHLWSFFVQSKMAFILFDLRGFGASGGQCGHVTTFQDYLDDVNELFHYFQENLKVFRFYVIGHSLGGLIATRLVQDGFDHIEGIVLSAPALELRFQIPVIVQRIIAALSRTVPAFSVNPTRLVNGVMRFPALKKHFQWDNWDNVFVPLKYSCRWTHELLTEAKKAVLYAEKFTIPVLCICGKNDTLIHSDKVEAFINRVSATDKKWVVIPDVGHRLLHSDESAATIEMIIDWIQQRLDKQPLPST</sequence>
<dbReference type="InterPro" id="IPR051044">
    <property type="entry name" value="MAG_DAG_Lipase"/>
</dbReference>
<reference evidence="2" key="1">
    <citation type="journal article" date="2014" name="Int. J. Syst. Evol. Microbiol.">
        <title>Complete genome sequence of Corynebacterium casei LMG S-19264T (=DSM 44701T), isolated from a smear-ripened cheese.</title>
        <authorList>
            <consortium name="US DOE Joint Genome Institute (JGI-PGF)"/>
            <person name="Walter F."/>
            <person name="Albersmeier A."/>
            <person name="Kalinowski J."/>
            <person name="Ruckert C."/>
        </authorList>
    </citation>
    <scope>NUCLEOTIDE SEQUENCE</scope>
    <source>
        <strain evidence="2">CGMCC 1.15179</strain>
    </source>
</reference>
<dbReference type="Pfam" id="PF12146">
    <property type="entry name" value="Hydrolase_4"/>
    <property type="match status" value="1"/>
</dbReference>
<dbReference type="EMBL" id="BMHQ01000007">
    <property type="protein sequence ID" value="GGE19389.1"/>
    <property type="molecule type" value="Genomic_DNA"/>
</dbReference>
<dbReference type="SUPFAM" id="SSF53474">
    <property type="entry name" value="alpha/beta-Hydrolases"/>
    <property type="match status" value="1"/>
</dbReference>
<dbReference type="Proteomes" id="UP000625210">
    <property type="component" value="Unassembled WGS sequence"/>
</dbReference>
<organism evidence="2 3">
    <name type="scientific">Marinithermofilum abyssi</name>
    <dbReference type="NCBI Taxonomy" id="1571185"/>
    <lineage>
        <taxon>Bacteria</taxon>
        <taxon>Bacillati</taxon>
        <taxon>Bacillota</taxon>
        <taxon>Bacilli</taxon>
        <taxon>Bacillales</taxon>
        <taxon>Thermoactinomycetaceae</taxon>
        <taxon>Marinithermofilum</taxon>
    </lineage>
</organism>
<dbReference type="InterPro" id="IPR000073">
    <property type="entry name" value="AB_hydrolase_1"/>
</dbReference>
<evidence type="ECO:0000313" key="2">
    <source>
        <dbReference type="EMBL" id="GGE19389.1"/>
    </source>
</evidence>
<proteinExistence type="predicted"/>
<reference evidence="2" key="2">
    <citation type="submission" date="2020-09" db="EMBL/GenBank/DDBJ databases">
        <authorList>
            <person name="Sun Q."/>
            <person name="Zhou Y."/>
        </authorList>
    </citation>
    <scope>NUCLEOTIDE SEQUENCE</scope>
    <source>
        <strain evidence="2">CGMCC 1.15179</strain>
    </source>
</reference>
<dbReference type="InterPro" id="IPR022742">
    <property type="entry name" value="Hydrolase_4"/>
</dbReference>
<dbReference type="InterPro" id="IPR029058">
    <property type="entry name" value="AB_hydrolase_fold"/>
</dbReference>
<protein>
    <submittedName>
        <fullName evidence="2">Lysophospholipase</fullName>
    </submittedName>
</protein>
<dbReference type="PRINTS" id="PR00111">
    <property type="entry name" value="ABHYDROLASE"/>
</dbReference>
<evidence type="ECO:0000259" key="1">
    <source>
        <dbReference type="Pfam" id="PF12146"/>
    </source>
</evidence>
<keyword evidence="3" id="KW-1185">Reference proteome</keyword>
<gene>
    <name evidence="2" type="ORF">GCM10011571_21640</name>
</gene>
<accession>A0A8J2VI24</accession>
<comment type="caution">
    <text evidence="2">The sequence shown here is derived from an EMBL/GenBank/DDBJ whole genome shotgun (WGS) entry which is preliminary data.</text>
</comment>
<evidence type="ECO:0000313" key="3">
    <source>
        <dbReference type="Proteomes" id="UP000625210"/>
    </source>
</evidence>
<dbReference type="PANTHER" id="PTHR11614">
    <property type="entry name" value="PHOSPHOLIPASE-RELATED"/>
    <property type="match status" value="1"/>
</dbReference>
<name>A0A8J2VI24_9BACL</name>
<dbReference type="Gene3D" id="3.40.50.1820">
    <property type="entry name" value="alpha/beta hydrolase"/>
    <property type="match status" value="1"/>
</dbReference>